<keyword evidence="8 9" id="KW-0206">Cytoskeleton</keyword>
<evidence type="ECO:0000256" key="9">
    <source>
        <dbReference type="RuleBase" id="RU364030"/>
    </source>
</evidence>
<evidence type="ECO:0000313" key="11">
    <source>
        <dbReference type="Proteomes" id="UP000191144"/>
    </source>
</evidence>
<dbReference type="EMBL" id="LT598480">
    <property type="protein sequence ID" value="SCV02551.1"/>
    <property type="molecule type" value="Genomic_DNA"/>
</dbReference>
<evidence type="ECO:0000256" key="6">
    <source>
        <dbReference type="ARBA" id="ARBA00022701"/>
    </source>
</evidence>
<dbReference type="GO" id="GO:0007023">
    <property type="term" value="P:post-chaperonin tubulin folding pathway"/>
    <property type="evidence" value="ECO:0007669"/>
    <property type="project" value="UniProtKB-UniRule"/>
</dbReference>
<evidence type="ECO:0000256" key="8">
    <source>
        <dbReference type="ARBA" id="ARBA00023212"/>
    </source>
</evidence>
<dbReference type="GO" id="GO:0005829">
    <property type="term" value="C:cytosol"/>
    <property type="evidence" value="ECO:0007669"/>
    <property type="project" value="TreeGrafter"/>
</dbReference>
<dbReference type="PANTHER" id="PTHR21500:SF0">
    <property type="entry name" value="TUBULIN-SPECIFIC CHAPERONE A"/>
    <property type="match status" value="1"/>
</dbReference>
<name>A0A1G4KDG2_9SACH</name>
<dbReference type="Proteomes" id="UP000191144">
    <property type="component" value="Chromosome H"/>
</dbReference>
<comment type="similarity">
    <text evidence="3 9">Belongs to the TBCA family.</text>
</comment>
<gene>
    <name evidence="10" type="ORF">LAME_0H02674G</name>
</gene>
<dbReference type="AlphaFoldDB" id="A0A1G4KDG2"/>
<sequence>MAPSQLEIKIRSLQRLLKEEKYYQQELKDQKNHVDEMKADDSVDPYDLKKQVEVLQDTERLLPALYEKIGQFKEDLARFVETYNGTEDLKAVDTTLKEAGDLLSKSS</sequence>
<evidence type="ECO:0000256" key="4">
    <source>
        <dbReference type="ARBA" id="ARBA00015002"/>
    </source>
</evidence>
<accession>A0A1G4KDG2</accession>
<keyword evidence="7 9" id="KW-0143">Chaperone</keyword>
<dbReference type="GO" id="GO:0005874">
    <property type="term" value="C:microtubule"/>
    <property type="evidence" value="ECO:0007669"/>
    <property type="project" value="UniProtKB-KW"/>
</dbReference>
<keyword evidence="11" id="KW-1185">Reference proteome</keyword>
<protein>
    <recommendedName>
        <fullName evidence="4 9">Tubulin-specific chaperone A</fullName>
    </recommendedName>
</protein>
<proteinExistence type="inferred from homology"/>
<keyword evidence="5 9" id="KW-0963">Cytoplasm</keyword>
<evidence type="ECO:0000256" key="7">
    <source>
        <dbReference type="ARBA" id="ARBA00023186"/>
    </source>
</evidence>
<dbReference type="FunFam" id="1.20.58.90:FF:000010">
    <property type="entry name" value="Tubulin-specific chaperone A"/>
    <property type="match status" value="1"/>
</dbReference>
<comment type="function">
    <text evidence="1">Tubulin-folding protein; involved in the early step of the tubulin folding pathway.</text>
</comment>
<keyword evidence="6 9" id="KW-0493">Microtubule</keyword>
<dbReference type="Gene3D" id="1.20.58.90">
    <property type="match status" value="1"/>
</dbReference>
<dbReference type="Pfam" id="PF02970">
    <property type="entry name" value="TBCA"/>
    <property type="match status" value="1"/>
</dbReference>
<dbReference type="OrthoDB" id="296187at2759"/>
<reference evidence="11" key="1">
    <citation type="submission" date="2016-03" db="EMBL/GenBank/DDBJ databases">
        <authorList>
            <person name="Devillers Hugo."/>
        </authorList>
    </citation>
    <scope>NUCLEOTIDE SEQUENCE [LARGE SCALE GENOMIC DNA]</scope>
</reference>
<dbReference type="InterPro" id="IPR036126">
    <property type="entry name" value="TBCA_sf"/>
</dbReference>
<organism evidence="10 11">
    <name type="scientific">Lachancea meyersii CBS 8951</name>
    <dbReference type="NCBI Taxonomy" id="1266667"/>
    <lineage>
        <taxon>Eukaryota</taxon>
        <taxon>Fungi</taxon>
        <taxon>Dikarya</taxon>
        <taxon>Ascomycota</taxon>
        <taxon>Saccharomycotina</taxon>
        <taxon>Saccharomycetes</taxon>
        <taxon>Saccharomycetales</taxon>
        <taxon>Saccharomycetaceae</taxon>
        <taxon>Lachancea</taxon>
    </lineage>
</organism>
<dbReference type="GO" id="GO:0007021">
    <property type="term" value="P:tubulin complex assembly"/>
    <property type="evidence" value="ECO:0007669"/>
    <property type="project" value="UniProtKB-UniRule"/>
</dbReference>
<dbReference type="SUPFAM" id="SSF46988">
    <property type="entry name" value="Tubulin chaperone cofactor A"/>
    <property type="match status" value="1"/>
</dbReference>
<dbReference type="PANTHER" id="PTHR21500">
    <property type="entry name" value="TUBULIN-SPECIFIC CHAPERONE A"/>
    <property type="match status" value="1"/>
</dbReference>
<dbReference type="GO" id="GO:0048487">
    <property type="term" value="F:beta-tubulin binding"/>
    <property type="evidence" value="ECO:0007669"/>
    <property type="project" value="InterPro"/>
</dbReference>
<evidence type="ECO:0000256" key="1">
    <source>
        <dbReference type="ARBA" id="ARBA00003046"/>
    </source>
</evidence>
<comment type="subunit">
    <text evidence="9">Supercomplex made of cofactors A to E. Cofactors A and D function by capturing and stabilizing tubulin in a quasi-native conformation. Cofactor E binds to the cofactor D-tubulin complex; interaction with cofactor C then causes the release of tubulin polypeptides that are committed to the native state.</text>
</comment>
<dbReference type="InterPro" id="IPR004226">
    <property type="entry name" value="TBCA"/>
</dbReference>
<evidence type="ECO:0000256" key="2">
    <source>
        <dbReference type="ARBA" id="ARBA00004245"/>
    </source>
</evidence>
<evidence type="ECO:0000256" key="3">
    <source>
        <dbReference type="ARBA" id="ARBA00006806"/>
    </source>
</evidence>
<evidence type="ECO:0000313" key="10">
    <source>
        <dbReference type="EMBL" id="SCV02551.1"/>
    </source>
</evidence>
<evidence type="ECO:0000256" key="5">
    <source>
        <dbReference type="ARBA" id="ARBA00022490"/>
    </source>
</evidence>
<comment type="subcellular location">
    <subcellularLocation>
        <location evidence="2 9">Cytoplasm</location>
        <location evidence="2 9">Cytoskeleton</location>
    </subcellularLocation>
</comment>